<evidence type="ECO:0000313" key="1">
    <source>
        <dbReference type="EMBL" id="MBO1863263.1"/>
    </source>
</evidence>
<dbReference type="InterPro" id="IPR036388">
    <property type="entry name" value="WH-like_DNA-bd_sf"/>
</dbReference>
<accession>A0A939M5H1</accession>
<name>A0A939M5H1_9BRAD</name>
<sequence length="58" mass="5996">MTANTPEQLPPHIQLIQMGAAITSRTVCVAAKLGLADQLAFGPKSALELAGPMQVHAS</sequence>
<dbReference type="EMBL" id="CP086136">
    <property type="protein sequence ID" value="UEM16066.1"/>
    <property type="molecule type" value="Genomic_DNA"/>
</dbReference>
<dbReference type="KEGG" id="bban:J4G43_018710"/>
<dbReference type="RefSeq" id="WP_208085878.1">
    <property type="nucleotide sequence ID" value="NZ_CP086136.1"/>
</dbReference>
<evidence type="ECO:0000313" key="3">
    <source>
        <dbReference type="Proteomes" id="UP000664702"/>
    </source>
</evidence>
<protein>
    <submittedName>
        <fullName evidence="1">Uncharacterized protein</fullName>
    </submittedName>
</protein>
<gene>
    <name evidence="2" type="ORF">J4G43_018710</name>
    <name evidence="1" type="ORF">J4G43_20790</name>
</gene>
<evidence type="ECO:0000313" key="2">
    <source>
        <dbReference type="EMBL" id="UEM16066.1"/>
    </source>
</evidence>
<organism evidence="1">
    <name type="scientific">Bradyrhizobium barranii subsp. barranii</name>
    <dbReference type="NCBI Taxonomy" id="2823807"/>
    <lineage>
        <taxon>Bacteria</taxon>
        <taxon>Pseudomonadati</taxon>
        <taxon>Pseudomonadota</taxon>
        <taxon>Alphaproteobacteria</taxon>
        <taxon>Hyphomicrobiales</taxon>
        <taxon>Nitrobacteraceae</taxon>
        <taxon>Bradyrhizobium</taxon>
        <taxon>Bradyrhizobium barranii</taxon>
    </lineage>
</organism>
<dbReference type="Proteomes" id="UP000664702">
    <property type="component" value="Chromosome"/>
</dbReference>
<reference evidence="2 3" key="2">
    <citation type="journal article" date="2022" name="Int. J. Syst. Evol. Microbiol.">
        <title>Strains of Bradyrhizobium barranii sp. nov. associated with legumes native to Canada are symbionts of soybeans and belong to different subspecies (subsp. barranii subsp. nov. and subsp. apii subsp. nov.) and symbiovars (sv. glycinearum and sv. septentrionale).</title>
        <authorList>
            <person name="Bromfield E.S.P."/>
            <person name="Cloutier S."/>
            <person name="Wasai-Hara S."/>
            <person name="Minamisawa K."/>
        </authorList>
    </citation>
    <scope>NUCLEOTIDE SEQUENCE [LARGE SCALE GENOMIC DNA]</scope>
    <source>
        <strain evidence="2 3">144S4</strain>
    </source>
</reference>
<reference evidence="1" key="1">
    <citation type="submission" date="2021-03" db="EMBL/GenBank/DDBJ databases">
        <title>Whole Genome Sequence of Bradyrhizobium sp. Strain 144S4.</title>
        <authorList>
            <person name="Bromfield E.S.P."/>
            <person name="Cloutier S."/>
        </authorList>
    </citation>
    <scope>NUCLEOTIDE SEQUENCE [LARGE SCALE GENOMIC DNA]</scope>
    <source>
        <strain evidence="1">144S4</strain>
    </source>
</reference>
<dbReference type="AlphaFoldDB" id="A0A939M5H1"/>
<proteinExistence type="predicted"/>
<dbReference type="EMBL" id="JAGEMI010000001">
    <property type="protein sequence ID" value="MBO1863263.1"/>
    <property type="molecule type" value="Genomic_DNA"/>
</dbReference>
<dbReference type="Gene3D" id="1.10.10.10">
    <property type="entry name" value="Winged helix-like DNA-binding domain superfamily/Winged helix DNA-binding domain"/>
    <property type="match status" value="1"/>
</dbReference>